<dbReference type="GO" id="GO:0007165">
    <property type="term" value="P:signal transduction"/>
    <property type="evidence" value="ECO:0007669"/>
    <property type="project" value="TreeGrafter"/>
</dbReference>
<proteinExistence type="inferred from homology"/>
<dbReference type="PANTHER" id="PTHR20854:SF4">
    <property type="entry name" value="INOSITOL-1-MONOPHOSPHATASE-RELATED"/>
    <property type="match status" value="1"/>
</dbReference>
<dbReference type="InterPro" id="IPR020550">
    <property type="entry name" value="Inositol_monophosphatase_CS"/>
</dbReference>
<dbReference type="SUPFAM" id="SSF56655">
    <property type="entry name" value="Carbohydrate phosphatase"/>
    <property type="match status" value="1"/>
</dbReference>
<evidence type="ECO:0000256" key="2">
    <source>
        <dbReference type="ARBA" id="ARBA00001946"/>
    </source>
</evidence>
<evidence type="ECO:0000256" key="5">
    <source>
        <dbReference type="ARBA" id="ARBA00022801"/>
    </source>
</evidence>
<evidence type="ECO:0000256" key="6">
    <source>
        <dbReference type="ARBA" id="ARBA00022842"/>
    </source>
</evidence>
<dbReference type="AlphaFoldDB" id="A0AAV8UZE3"/>
<dbReference type="GO" id="GO:0046854">
    <property type="term" value="P:phosphatidylinositol phosphate biosynthetic process"/>
    <property type="evidence" value="ECO:0007669"/>
    <property type="project" value="InterPro"/>
</dbReference>
<evidence type="ECO:0000313" key="9">
    <source>
        <dbReference type="EMBL" id="KAJ8906442.1"/>
    </source>
</evidence>
<feature type="binding site" evidence="7">
    <location>
        <position position="89"/>
    </location>
    <ligand>
        <name>Mg(2+)</name>
        <dbReference type="ChEBI" id="CHEBI:18420"/>
        <label>1</label>
        <note>catalytic</note>
    </ligand>
</feature>
<evidence type="ECO:0000256" key="4">
    <source>
        <dbReference type="ARBA" id="ARBA00022723"/>
    </source>
</evidence>
<keyword evidence="5 8" id="KW-0378">Hydrolase</keyword>
<dbReference type="PANTHER" id="PTHR20854">
    <property type="entry name" value="INOSITOL MONOPHOSPHATASE"/>
    <property type="match status" value="1"/>
</dbReference>
<keyword evidence="4 7" id="KW-0479">Metal-binding</keyword>
<comment type="catalytic activity">
    <reaction evidence="1 8">
        <text>a myo-inositol phosphate + H2O = myo-inositol + phosphate</text>
        <dbReference type="Rhea" id="RHEA:24056"/>
        <dbReference type="ChEBI" id="CHEBI:15377"/>
        <dbReference type="ChEBI" id="CHEBI:17268"/>
        <dbReference type="ChEBI" id="CHEBI:43474"/>
        <dbReference type="ChEBI" id="CHEBI:84139"/>
        <dbReference type="EC" id="3.1.3.25"/>
    </reaction>
</comment>
<dbReference type="EMBL" id="JAMWBK010000003">
    <property type="protein sequence ID" value="KAJ8906442.1"/>
    <property type="molecule type" value="Genomic_DNA"/>
</dbReference>
<dbReference type="InterPro" id="IPR000760">
    <property type="entry name" value="Inositol_monophosphatase-like"/>
</dbReference>
<reference evidence="9 10" key="1">
    <citation type="journal article" date="2023" name="Nat. Commun.">
        <title>Origin of minicircular mitochondrial genomes in red algae.</title>
        <authorList>
            <person name="Lee Y."/>
            <person name="Cho C.H."/>
            <person name="Lee Y.M."/>
            <person name="Park S.I."/>
            <person name="Yang J.H."/>
            <person name="West J.A."/>
            <person name="Bhattacharya D."/>
            <person name="Yoon H.S."/>
        </authorList>
    </citation>
    <scope>NUCLEOTIDE SEQUENCE [LARGE SCALE GENOMIC DNA]</scope>
    <source>
        <strain evidence="9 10">CCMP1338</strain>
        <tissue evidence="9">Whole cell</tissue>
    </source>
</reference>
<protein>
    <recommendedName>
        <fullName evidence="8">Inositol-1-monophosphatase</fullName>
        <ecNumber evidence="8">3.1.3.25</ecNumber>
    </recommendedName>
</protein>
<evidence type="ECO:0000256" key="1">
    <source>
        <dbReference type="ARBA" id="ARBA00001033"/>
    </source>
</evidence>
<dbReference type="GO" id="GO:0006020">
    <property type="term" value="P:inositol metabolic process"/>
    <property type="evidence" value="ECO:0007669"/>
    <property type="project" value="TreeGrafter"/>
</dbReference>
<sequence length="274" mass="29683">MEKERFEWLSLARHMAAEAGVLIRSASESARSEGVGKEKSCSVDLVTEYDRQAEDIILSKIRDRYPDHGIISEESNPKGELKKVTWVVDPIDGTTNFIAGLPEVAVSIGIIVDGKPEVGVVYNPIRNEIFHAVRGCGAFLDDRPIRVNEGITLSQAIVCVEFGYVRTNEGAVTMLEPVRKLLNRSVRTIRMIGSGALDLCFVACGRLDAVYAGIAGEGWYPWDYAAGGLIAEEAGAKLCKVDGSEFSIFGDSVVCSSPSIVGDILEVIKPESQS</sequence>
<feature type="binding site" evidence="7">
    <location>
        <position position="91"/>
    </location>
    <ligand>
        <name>Mg(2+)</name>
        <dbReference type="ChEBI" id="CHEBI:18420"/>
        <label>1</label>
        <note>catalytic</note>
    </ligand>
</feature>
<dbReference type="Gene3D" id="3.40.190.80">
    <property type="match status" value="1"/>
</dbReference>
<dbReference type="PROSITE" id="PS00630">
    <property type="entry name" value="IMP_2"/>
    <property type="match status" value="1"/>
</dbReference>
<comment type="cofactor">
    <cofactor evidence="2 7 8">
        <name>Mg(2+)</name>
        <dbReference type="ChEBI" id="CHEBI:18420"/>
    </cofactor>
</comment>
<feature type="binding site" evidence="7">
    <location>
        <position position="73"/>
    </location>
    <ligand>
        <name>Mg(2+)</name>
        <dbReference type="ChEBI" id="CHEBI:18420"/>
        <label>1</label>
        <note>catalytic</note>
    </ligand>
</feature>
<dbReference type="Pfam" id="PF00459">
    <property type="entry name" value="Inositol_P"/>
    <property type="match status" value="1"/>
</dbReference>
<keyword evidence="10" id="KW-1185">Reference proteome</keyword>
<evidence type="ECO:0000256" key="8">
    <source>
        <dbReference type="RuleBase" id="RU364068"/>
    </source>
</evidence>
<comment type="pathway">
    <text evidence="8">Polyol metabolism; myo-inositol biosynthesis; myo-inositol from D-glucose 6-phosphate: step 2/2.</text>
</comment>
<evidence type="ECO:0000313" key="10">
    <source>
        <dbReference type="Proteomes" id="UP001157974"/>
    </source>
</evidence>
<dbReference type="GO" id="GO:0046872">
    <property type="term" value="F:metal ion binding"/>
    <property type="evidence" value="ECO:0007669"/>
    <property type="project" value="UniProtKB-KW"/>
</dbReference>
<dbReference type="Proteomes" id="UP001157974">
    <property type="component" value="Unassembled WGS sequence"/>
</dbReference>
<comment type="caution">
    <text evidence="9">The sequence shown here is derived from an EMBL/GenBank/DDBJ whole genome shotgun (WGS) entry which is preliminary data.</text>
</comment>
<comment type="similarity">
    <text evidence="3 8">Belongs to the inositol monophosphatase superfamily.</text>
</comment>
<dbReference type="FunFam" id="3.30.540.10:FF:000003">
    <property type="entry name" value="Inositol-1-monophosphatase"/>
    <property type="match status" value="1"/>
</dbReference>
<evidence type="ECO:0000256" key="3">
    <source>
        <dbReference type="ARBA" id="ARBA00009759"/>
    </source>
</evidence>
<dbReference type="CDD" id="cd01639">
    <property type="entry name" value="IMPase"/>
    <property type="match status" value="1"/>
</dbReference>
<dbReference type="EC" id="3.1.3.25" evidence="8"/>
<keyword evidence="6 7" id="KW-0460">Magnesium</keyword>
<feature type="binding site" evidence="7">
    <location>
        <position position="223"/>
    </location>
    <ligand>
        <name>Mg(2+)</name>
        <dbReference type="ChEBI" id="CHEBI:18420"/>
        <label>1</label>
        <note>catalytic</note>
    </ligand>
</feature>
<name>A0AAV8UZE3_9RHOD</name>
<feature type="binding site" evidence="7">
    <location>
        <position position="92"/>
    </location>
    <ligand>
        <name>Mg(2+)</name>
        <dbReference type="ChEBI" id="CHEBI:18420"/>
        <label>1</label>
        <note>catalytic</note>
    </ligand>
</feature>
<evidence type="ECO:0000256" key="7">
    <source>
        <dbReference type="PIRSR" id="PIRSR600760-2"/>
    </source>
</evidence>
<organism evidence="9 10">
    <name type="scientific">Rhodosorus marinus</name>
    <dbReference type="NCBI Taxonomy" id="101924"/>
    <lineage>
        <taxon>Eukaryota</taxon>
        <taxon>Rhodophyta</taxon>
        <taxon>Stylonematophyceae</taxon>
        <taxon>Stylonematales</taxon>
        <taxon>Stylonemataceae</taxon>
        <taxon>Rhodosorus</taxon>
    </lineage>
</organism>
<dbReference type="Gene3D" id="3.30.540.10">
    <property type="entry name" value="Fructose-1,6-Bisphosphatase, subunit A, domain 1"/>
    <property type="match status" value="1"/>
</dbReference>
<accession>A0AAV8UZE3</accession>
<dbReference type="GO" id="GO:0008934">
    <property type="term" value="F:inositol monophosphate 1-phosphatase activity"/>
    <property type="evidence" value="ECO:0007669"/>
    <property type="project" value="InterPro"/>
</dbReference>
<dbReference type="InterPro" id="IPR033942">
    <property type="entry name" value="IMPase"/>
</dbReference>
<dbReference type="PRINTS" id="PR00377">
    <property type="entry name" value="IMPHPHTASES"/>
</dbReference>
<gene>
    <name evidence="9" type="ORF">NDN08_002935</name>
</gene>